<protein>
    <submittedName>
        <fullName evidence="2">T9SS type A sorting domain-containing protein</fullName>
    </submittedName>
</protein>
<feature type="domain" description="Secretion system C-terminal sorting" evidence="1">
    <location>
        <begin position="504"/>
        <end position="584"/>
    </location>
</feature>
<dbReference type="EMBL" id="DTGZ01000010">
    <property type="protein sequence ID" value="HGV96761.1"/>
    <property type="molecule type" value="Genomic_DNA"/>
</dbReference>
<dbReference type="AlphaFoldDB" id="A0A7C4TGC0"/>
<dbReference type="NCBIfam" id="TIGR04183">
    <property type="entry name" value="Por_Secre_tail"/>
    <property type="match status" value="1"/>
</dbReference>
<dbReference type="SUPFAM" id="SSF50939">
    <property type="entry name" value="Sialidases"/>
    <property type="match status" value="2"/>
</dbReference>
<proteinExistence type="predicted"/>
<dbReference type="InterPro" id="IPR036278">
    <property type="entry name" value="Sialidase_sf"/>
</dbReference>
<dbReference type="InterPro" id="IPR026444">
    <property type="entry name" value="Secre_tail"/>
</dbReference>
<reference evidence="2" key="1">
    <citation type="journal article" date="2020" name="mSystems">
        <title>Genome- and Community-Level Interaction Insights into Carbon Utilization and Element Cycling Functions of Hydrothermarchaeota in Hydrothermal Sediment.</title>
        <authorList>
            <person name="Zhou Z."/>
            <person name="Liu Y."/>
            <person name="Xu W."/>
            <person name="Pan J."/>
            <person name="Luo Z.H."/>
            <person name="Li M."/>
        </authorList>
    </citation>
    <scope>NUCLEOTIDE SEQUENCE [LARGE SCALE GENOMIC DNA]</scope>
    <source>
        <strain evidence="2">SpSt-774</strain>
    </source>
</reference>
<sequence>MKKILLLCVIIIFAFAGQGQRRQENVVVQKLHPTVETSISDAKPEPNPIVQKIIEARKNGDKTTYNRLIEEWKSLLPAPGDNGQTEIEIKPEQTPMLRWGNDITIYSGAVNYDAWAIWNDIDDEAISVDHYKGDTLRAAVVTPDSQIWVFQSNDNGETWTTLIYWNAPWQTWEPEIINDPAGRWYHVFYRTNTNNGDIRVLTDSISGGFFGTWVENTADTVRNYTVCSDRADWGGDYWLYCAYHKGQGGGGTGHDQIYFTKSTNYAQNWETPALLQINGSGYPDITYGYYGYLYEAYYFENPVGTYSIHTRYSSDYGTNWSTPSVTLYQAPYRAMGPQIAAAHNDSGNAYVVYSRRWQDPYPENDFDLWYSITTDSGATWSTPDWVSGLVAKQEFLPSIAIYDSADYETPYLSFIIADSNLANPSIISTYYSGGWPTETDTFNDHIPGYIRPVQTWEAEGFPALAYVGENGVGVYYDSWSNSGTGVAEQNPKIQQEKLLSQNLPNPFTNSTRIEYTVPTAGRVTLKVYNALGQEVAKLIDEYKNPGTYSLNFNREDLNRNALPSGVYFIKLQVDKLSATRKIVIK</sequence>
<evidence type="ECO:0000313" key="2">
    <source>
        <dbReference type="EMBL" id="HGV96761.1"/>
    </source>
</evidence>
<organism evidence="2">
    <name type="scientific">candidate division WOR-3 bacterium</name>
    <dbReference type="NCBI Taxonomy" id="2052148"/>
    <lineage>
        <taxon>Bacteria</taxon>
        <taxon>Bacteria division WOR-3</taxon>
    </lineage>
</organism>
<dbReference type="Gene3D" id="2.120.10.10">
    <property type="match status" value="1"/>
</dbReference>
<name>A0A7C4TGC0_UNCW3</name>
<comment type="caution">
    <text evidence="2">The sequence shown here is derived from an EMBL/GenBank/DDBJ whole genome shotgun (WGS) entry which is preliminary data.</text>
</comment>
<dbReference type="Gene3D" id="2.60.40.4070">
    <property type="match status" value="1"/>
</dbReference>
<gene>
    <name evidence="2" type="ORF">ENV60_00485</name>
</gene>
<accession>A0A7C4TGC0</accession>
<evidence type="ECO:0000259" key="1">
    <source>
        <dbReference type="Pfam" id="PF18962"/>
    </source>
</evidence>
<dbReference type="CDD" id="cd15482">
    <property type="entry name" value="Sialidase_non-viral"/>
    <property type="match status" value="2"/>
</dbReference>
<dbReference type="Pfam" id="PF18962">
    <property type="entry name" value="Por_Secre_tail"/>
    <property type="match status" value="1"/>
</dbReference>